<dbReference type="CDD" id="cd02204">
    <property type="entry name" value="PurL_repeat2"/>
    <property type="match status" value="1"/>
</dbReference>
<evidence type="ECO:0000256" key="8">
    <source>
        <dbReference type="HAMAP-Rule" id="MF_00420"/>
    </source>
</evidence>
<comment type="subunit">
    <text evidence="8">Monomer. Part of the FGAM synthase complex composed of 1 PurL, 1 PurQ and 2 PurS subunits.</text>
</comment>
<evidence type="ECO:0000256" key="1">
    <source>
        <dbReference type="ARBA" id="ARBA00022490"/>
    </source>
</evidence>
<dbReference type="InterPro" id="IPR010918">
    <property type="entry name" value="PurM-like_C_dom"/>
</dbReference>
<feature type="domain" description="PurM-like C-terminal" evidence="11">
    <location>
        <begin position="619"/>
        <end position="760"/>
    </location>
</feature>
<accession>A0ABN2WQD3</accession>
<protein>
    <recommendedName>
        <fullName evidence="8">Phosphoribosylformylglycinamidine synthase subunit PurL</fullName>
        <shortName evidence="8">FGAM synthase</shortName>
        <ecNumber evidence="8">6.3.5.3</ecNumber>
    </recommendedName>
    <alternativeName>
        <fullName evidence="8">Formylglycinamide ribonucleotide amidotransferase subunit II</fullName>
        <shortName evidence="8">FGAR amidotransferase II</shortName>
        <shortName evidence="8">FGAR-AT II</shortName>
    </alternativeName>
    <alternativeName>
        <fullName evidence="8">Glutamine amidotransferase PurL</fullName>
    </alternativeName>
    <alternativeName>
        <fullName evidence="8">Phosphoribosylformylglycinamidine synthase subunit II</fullName>
    </alternativeName>
</protein>
<dbReference type="NCBIfam" id="TIGR01736">
    <property type="entry name" value="FGAM_synth_II"/>
    <property type="match status" value="1"/>
</dbReference>
<proteinExistence type="inferred from homology"/>
<dbReference type="CDD" id="cd02203">
    <property type="entry name" value="PurL_repeat1"/>
    <property type="match status" value="1"/>
</dbReference>
<comment type="caution">
    <text evidence="8">Lacks conserved residue(s) required for the propagation of feature annotation.</text>
</comment>
<feature type="active site" description="Proton acceptor" evidence="8">
    <location>
        <position position="135"/>
    </location>
</feature>
<comment type="caution">
    <text evidence="13">The sequence shown here is derived from an EMBL/GenBank/DDBJ whole genome shotgun (WGS) entry which is preliminary data.</text>
</comment>
<evidence type="ECO:0000313" key="14">
    <source>
        <dbReference type="Proteomes" id="UP001500984"/>
    </source>
</evidence>
<comment type="subcellular location">
    <subcellularLocation>
        <location evidence="8">Cytoplasm</location>
    </subcellularLocation>
</comment>
<feature type="binding site" evidence="8">
    <location>
        <position position="583"/>
    </location>
    <ligand>
        <name>substrate</name>
    </ligand>
</feature>
<dbReference type="PANTHER" id="PTHR43555">
    <property type="entry name" value="PHOSPHORIBOSYLFORMYLGLYCINAMIDINE SYNTHASE SUBUNIT PURL"/>
    <property type="match status" value="1"/>
</dbReference>
<feature type="region of interest" description="Disordered" evidence="9">
    <location>
        <begin position="1"/>
        <end position="32"/>
    </location>
</feature>
<dbReference type="NCBIfam" id="NF002290">
    <property type="entry name" value="PRK01213.1"/>
    <property type="match status" value="1"/>
</dbReference>
<evidence type="ECO:0000256" key="7">
    <source>
        <dbReference type="ARBA" id="ARBA00022842"/>
    </source>
</evidence>
<feature type="domain" description="Phosphoribosylformylglycinamidine synthase linker" evidence="12">
    <location>
        <begin position="45"/>
        <end position="88"/>
    </location>
</feature>
<feature type="binding site" evidence="8">
    <location>
        <position position="581"/>
    </location>
    <ligand>
        <name>Mg(2+)</name>
        <dbReference type="ChEBI" id="CHEBI:18420"/>
        <label>1</label>
    </ligand>
</feature>
<keyword evidence="7 8" id="KW-0460">Magnesium</keyword>
<keyword evidence="3 8" id="KW-0479">Metal-binding</keyword>
<feature type="binding site" evidence="8">
    <location>
        <position position="156"/>
    </location>
    <ligand>
        <name>substrate</name>
    </ligand>
</feature>
<evidence type="ECO:0000256" key="5">
    <source>
        <dbReference type="ARBA" id="ARBA00022755"/>
    </source>
</evidence>
<feature type="binding site" evidence="8">
    <location>
        <begin position="353"/>
        <end position="355"/>
    </location>
    <ligand>
        <name>substrate</name>
    </ligand>
</feature>
<feature type="binding site" evidence="8">
    <location>
        <position position="87"/>
    </location>
    <ligand>
        <name>ATP</name>
        <dbReference type="ChEBI" id="CHEBI:30616"/>
    </ligand>
</feature>
<keyword evidence="14" id="KW-1185">Reference proteome</keyword>
<name>A0ABN2WQD3_9MICO</name>
<comment type="catalytic activity">
    <reaction evidence="8">
        <text>N(2)-formyl-N(1)-(5-phospho-beta-D-ribosyl)glycinamide + L-glutamine + ATP + H2O = 2-formamido-N(1)-(5-O-phospho-beta-D-ribosyl)acetamidine + L-glutamate + ADP + phosphate + H(+)</text>
        <dbReference type="Rhea" id="RHEA:17129"/>
        <dbReference type="ChEBI" id="CHEBI:15377"/>
        <dbReference type="ChEBI" id="CHEBI:15378"/>
        <dbReference type="ChEBI" id="CHEBI:29985"/>
        <dbReference type="ChEBI" id="CHEBI:30616"/>
        <dbReference type="ChEBI" id="CHEBI:43474"/>
        <dbReference type="ChEBI" id="CHEBI:58359"/>
        <dbReference type="ChEBI" id="CHEBI:147286"/>
        <dbReference type="ChEBI" id="CHEBI:147287"/>
        <dbReference type="ChEBI" id="CHEBI:456216"/>
        <dbReference type="EC" id="6.3.5.3"/>
    </reaction>
</comment>
<evidence type="ECO:0000259" key="11">
    <source>
        <dbReference type="Pfam" id="PF02769"/>
    </source>
</evidence>
<dbReference type="InterPro" id="IPR016188">
    <property type="entry name" value="PurM-like_N"/>
</dbReference>
<keyword evidence="5 8" id="KW-0658">Purine biosynthesis</keyword>
<evidence type="ECO:0000256" key="9">
    <source>
        <dbReference type="SAM" id="MobiDB-lite"/>
    </source>
</evidence>
<dbReference type="EMBL" id="BAAAPZ010000006">
    <property type="protein sequence ID" value="GAA2097093.1"/>
    <property type="molecule type" value="Genomic_DNA"/>
</dbReference>
<comment type="similarity">
    <text evidence="8">Belongs to the FGAMS family.</text>
</comment>
<dbReference type="EC" id="6.3.5.3" evidence="8"/>
<evidence type="ECO:0000256" key="6">
    <source>
        <dbReference type="ARBA" id="ARBA00022840"/>
    </source>
</evidence>
<feature type="binding site" evidence="8">
    <location>
        <position position="281"/>
    </location>
    <ligand>
        <name>substrate</name>
    </ligand>
</feature>
<dbReference type="PIRSF" id="PIRSF001587">
    <property type="entry name" value="FGAM_synthase_II"/>
    <property type="match status" value="1"/>
</dbReference>
<evidence type="ECO:0000259" key="12">
    <source>
        <dbReference type="Pfam" id="PF18072"/>
    </source>
</evidence>
<feature type="binding site" evidence="8">
    <location>
        <position position="157"/>
    </location>
    <ligand>
        <name>Mg(2+)</name>
        <dbReference type="ChEBI" id="CHEBI:18420"/>
        <label>2</label>
    </ligand>
</feature>
<evidence type="ECO:0000256" key="2">
    <source>
        <dbReference type="ARBA" id="ARBA00022598"/>
    </source>
</evidence>
<keyword evidence="4 8" id="KW-0547">Nucleotide-binding</keyword>
<sequence>MTNTQPAGAAGNAAEQQTSPRDLTQDTSKRVKETVEFAAANPEVEQPYAELGLKHDEYLRIREVLGRRPTSAELAMYSVMWSEHCSYKSSKVHLKKFGENVTEEMRKNLLVGIGENAGVVDIGDGWAVTFKVESHNHPSYVEPYQGAATGVGGIVRDIISMGARPVAVMDQLRFGAIDDPDTARVVHGVVSGIAGYGNSLGLPNVGGETVFDAVYQGNPLVNALAVGVMKHEDIRLANASGAGNKVVLFGARTGGDGIGGASILASESFDDAKPSKRPSVQVGDPFAEKVLIECCLELFGAGTVEGIQDLGAAGISCATSELASNGDGGMHIALDDVLLRDPSLTPEEILMSESQERMMAVVRPEKLDEFLAIVNKWEVETSVLGEVTDTGRLVIEWHGDVIVDVPPRSVAHDGPVYERPMQKASWTESTQANTVEAAGLATPQTAEELRQTVLDVAASPNLCSKQWITQQYDRYVQGNTALAFPDDAGVIRVDEQTGRGIALATDANGRYCYLDPAQGAKLALAESYRNVATSGARPLAVTDCLNFGSPEDPEIMWQFAQTVEGLAEACVDFSVPVTGGNVSMYNQTGGTAIHPTPVVGVMGVFDDVTRATPSGWRESGQTIYLLGTTEAELDGSAWAQTAHDHLGGVPPRYRPEAEKELADILINASRDGMIDAAHDLSEGGLAQALVESTLRWGVGARVWLTALQERDGVDAFTALFSESTARAIVAVPRSEEVRFSDMCTARGFPFVRIGMTDAAGEQLEIVDEFTLGLDELRQAHEGTMPAHFGGESLVEAQS</sequence>
<dbReference type="PANTHER" id="PTHR43555:SF1">
    <property type="entry name" value="PHOSPHORIBOSYLFORMYLGLYCINAMIDINE SYNTHASE SUBUNIT PURL"/>
    <property type="match status" value="1"/>
</dbReference>
<evidence type="ECO:0000256" key="3">
    <source>
        <dbReference type="ARBA" id="ARBA00022723"/>
    </source>
</evidence>
<feature type="domain" description="PurM-like N-terminal" evidence="10">
    <location>
        <begin position="486"/>
        <end position="604"/>
    </location>
</feature>
<reference evidence="13 14" key="1">
    <citation type="journal article" date="2019" name="Int. J. Syst. Evol. Microbiol.">
        <title>The Global Catalogue of Microorganisms (GCM) 10K type strain sequencing project: providing services to taxonomists for standard genome sequencing and annotation.</title>
        <authorList>
            <consortium name="The Broad Institute Genomics Platform"/>
            <consortium name="The Broad Institute Genome Sequencing Center for Infectious Disease"/>
            <person name="Wu L."/>
            <person name="Ma J."/>
        </authorList>
    </citation>
    <scope>NUCLEOTIDE SEQUENCE [LARGE SCALE GENOMIC DNA]</scope>
    <source>
        <strain evidence="13 14">JCM 15900</strain>
    </source>
</reference>
<feature type="binding site" evidence="8">
    <location>
        <position position="309"/>
    </location>
    <ligand>
        <name>Mg(2+)</name>
        <dbReference type="ChEBI" id="CHEBI:18420"/>
        <label>2</label>
    </ligand>
</feature>
<dbReference type="Pfam" id="PF02769">
    <property type="entry name" value="AIRS_C"/>
    <property type="match status" value="2"/>
</dbReference>
<dbReference type="InterPro" id="IPR036676">
    <property type="entry name" value="PurM-like_C_sf"/>
</dbReference>
<keyword evidence="2 8" id="KW-0436">Ligase</keyword>
<evidence type="ECO:0000259" key="10">
    <source>
        <dbReference type="Pfam" id="PF00586"/>
    </source>
</evidence>
<dbReference type="Pfam" id="PF00586">
    <property type="entry name" value="AIRS"/>
    <property type="match status" value="2"/>
</dbReference>
<feature type="binding site" evidence="8">
    <location>
        <position position="133"/>
    </location>
    <ligand>
        <name>Mg(2+)</name>
        <dbReference type="ChEBI" id="CHEBI:18420"/>
        <label>1</label>
    </ligand>
</feature>
<dbReference type="Gene3D" id="3.30.1330.10">
    <property type="entry name" value="PurM-like, N-terminal domain"/>
    <property type="match status" value="2"/>
</dbReference>
<feature type="domain" description="PurM-like C-terminal" evidence="11">
    <location>
        <begin position="242"/>
        <end position="397"/>
    </location>
</feature>
<dbReference type="HAMAP" id="MF_00420">
    <property type="entry name" value="PurL_2"/>
    <property type="match status" value="1"/>
</dbReference>
<keyword evidence="1 8" id="KW-0963">Cytoplasm</keyword>
<evidence type="ECO:0000313" key="13">
    <source>
        <dbReference type="EMBL" id="GAA2097093.1"/>
    </source>
</evidence>
<comment type="function">
    <text evidence="8">Part of the phosphoribosylformylglycinamidine synthase complex involved in the purines biosynthetic pathway. Catalyzes the ATP-dependent conversion of formylglycinamide ribonucleotide (FGAR) and glutamine to yield formylglycinamidine ribonucleotide (FGAM) and glutamate. The FGAM synthase complex is composed of three subunits. PurQ produces an ammonia molecule by converting glutamine to glutamate. PurL transfers the ammonia molecule to FGAR to form FGAM in an ATP-dependent manner. PurS interacts with PurQ and PurL and is thought to assist in the transfer of the ammonia molecule from PurQ to PurL.</text>
</comment>
<dbReference type="InterPro" id="IPR010074">
    <property type="entry name" value="PRibForGlyAmidine_synth_PurL"/>
</dbReference>
<dbReference type="RefSeq" id="WP_344336905.1">
    <property type="nucleotide sequence ID" value="NZ_BAAAPZ010000006.1"/>
</dbReference>
<feature type="binding site" evidence="8">
    <location>
        <position position="543"/>
    </location>
    <ligand>
        <name>ATP</name>
        <dbReference type="ChEBI" id="CHEBI:30616"/>
    </ligand>
</feature>
<keyword evidence="6 8" id="KW-0067">ATP-binding</keyword>
<dbReference type="InterPro" id="IPR041609">
    <property type="entry name" value="PurL_linker"/>
</dbReference>
<dbReference type="SUPFAM" id="SSF55326">
    <property type="entry name" value="PurM N-terminal domain-like"/>
    <property type="match status" value="2"/>
</dbReference>
<dbReference type="Gene3D" id="3.90.650.10">
    <property type="entry name" value="PurM-like C-terminal domain"/>
    <property type="match status" value="2"/>
</dbReference>
<feature type="binding site" evidence="8">
    <location>
        <position position="131"/>
    </location>
    <ligand>
        <name>ATP</name>
        <dbReference type="ChEBI" id="CHEBI:30616"/>
    </ligand>
</feature>
<dbReference type="InterPro" id="IPR036921">
    <property type="entry name" value="PurM-like_N_sf"/>
</dbReference>
<comment type="pathway">
    <text evidence="8">Purine metabolism; IMP biosynthesis via de novo pathway; 5-amino-1-(5-phospho-D-ribosyl)imidazole from N(2)-formyl-N(1)-(5-phospho-D-ribosyl)glycinamide: step 1/2.</text>
</comment>
<feature type="compositionally biased region" description="Basic and acidic residues" evidence="9">
    <location>
        <begin position="23"/>
        <end position="32"/>
    </location>
</feature>
<gene>
    <name evidence="8 13" type="primary">purL</name>
    <name evidence="13" type="ORF">GCM10009823_17540</name>
</gene>
<dbReference type="Pfam" id="PF18072">
    <property type="entry name" value="FGAR-AT_linker"/>
    <property type="match status" value="1"/>
</dbReference>
<feature type="binding site" evidence="8">
    <location>
        <begin position="134"/>
        <end position="137"/>
    </location>
    <ligand>
        <name>substrate</name>
    </ligand>
</feature>
<feature type="domain" description="PurM-like N-terminal" evidence="10">
    <location>
        <begin position="114"/>
        <end position="229"/>
    </location>
</feature>
<evidence type="ECO:0000256" key="4">
    <source>
        <dbReference type="ARBA" id="ARBA00022741"/>
    </source>
</evidence>
<feature type="active site" evidence="8">
    <location>
        <position position="84"/>
    </location>
</feature>
<dbReference type="SUPFAM" id="SSF56042">
    <property type="entry name" value="PurM C-terminal domain-like"/>
    <property type="match status" value="2"/>
</dbReference>
<organism evidence="13 14">
    <name type="scientific">Brevibacterium salitolerans</name>
    <dbReference type="NCBI Taxonomy" id="1403566"/>
    <lineage>
        <taxon>Bacteria</taxon>
        <taxon>Bacillati</taxon>
        <taxon>Actinomycetota</taxon>
        <taxon>Actinomycetes</taxon>
        <taxon>Micrococcales</taxon>
        <taxon>Brevibacteriaceae</taxon>
        <taxon>Brevibacterium</taxon>
    </lineage>
</organism>
<feature type="binding site" evidence="8">
    <location>
        <position position="580"/>
    </location>
    <ligand>
        <name>ATP</name>
        <dbReference type="ChEBI" id="CHEBI:30616"/>
    </ligand>
</feature>
<dbReference type="Proteomes" id="UP001500984">
    <property type="component" value="Unassembled WGS sequence"/>
</dbReference>